<accession>D9WHJ0</accession>
<dbReference type="InterPro" id="IPR005158">
    <property type="entry name" value="BTAD"/>
</dbReference>
<dbReference type="InterPro" id="IPR036388">
    <property type="entry name" value="WH-like_DNA-bd_sf"/>
</dbReference>
<evidence type="ECO:0000259" key="3">
    <source>
        <dbReference type="SMART" id="SM01043"/>
    </source>
</evidence>
<dbReference type="GO" id="GO:0000160">
    <property type="term" value="P:phosphorelay signal transduction system"/>
    <property type="evidence" value="ECO:0007669"/>
    <property type="project" value="UniProtKB-KW"/>
</dbReference>
<dbReference type="AlphaFoldDB" id="D9WHJ0"/>
<dbReference type="Gene3D" id="1.25.40.10">
    <property type="entry name" value="Tetratricopeptide repeat domain"/>
    <property type="match status" value="1"/>
</dbReference>
<keyword evidence="1" id="KW-0902">Two-component regulatory system</keyword>
<dbReference type="Proteomes" id="UP000003963">
    <property type="component" value="Unassembled WGS sequence"/>
</dbReference>
<dbReference type="HOGENOM" id="CLU_004665_3_0_11"/>
<dbReference type="InterPro" id="IPR051677">
    <property type="entry name" value="AfsR-DnrI-RedD_regulator"/>
</dbReference>
<proteinExistence type="predicted"/>
<evidence type="ECO:0000256" key="1">
    <source>
        <dbReference type="ARBA" id="ARBA00023012"/>
    </source>
</evidence>
<sequence>MPLWDHSLKPISPGGPMSAEGHVITLRLLKSFALSVDHKRVPLSSSAQRLLAFLALQDMPRTRTYVAGMLWPDVTASRANANLRSSLWRATRTGHQVIDASTQELAIAKHIDVDIHAAATRAHQLLDMAHPCDDILTAQTRADLSSDLLPEWSENEWVLIEQEQYHELRLYALEAMTERLTAVGRHGEAVASGLAAVRAEPLRESAHRVLITAHLAAGNRGAALRQFEQCRRVLLDELGLEPSQALRSLVPCHPPQPPEPEGAALQKTPQKPRRVMVGRPASDVLVEGAGGR</sequence>
<dbReference type="EMBL" id="GG657754">
    <property type="protein sequence ID" value="EFL29116.1"/>
    <property type="molecule type" value="Genomic_DNA"/>
</dbReference>
<gene>
    <name evidence="4" type="ORF">SSOG_08830</name>
</gene>
<dbReference type="SMART" id="SM01043">
    <property type="entry name" value="BTAD"/>
    <property type="match status" value="1"/>
</dbReference>
<dbReference type="STRING" id="457427.SSOG_08830"/>
<feature type="domain" description="Bacterial transcriptional activator" evidence="3">
    <location>
        <begin position="113"/>
        <end position="251"/>
    </location>
</feature>
<dbReference type="SUPFAM" id="SSF48452">
    <property type="entry name" value="TPR-like"/>
    <property type="match status" value="1"/>
</dbReference>
<protein>
    <submittedName>
        <fullName evidence="4">Putative transcriptional regulator</fullName>
    </submittedName>
</protein>
<evidence type="ECO:0000313" key="5">
    <source>
        <dbReference type="Proteomes" id="UP000003963"/>
    </source>
</evidence>
<dbReference type="InterPro" id="IPR011990">
    <property type="entry name" value="TPR-like_helical_dom_sf"/>
</dbReference>
<feature type="region of interest" description="Disordered" evidence="2">
    <location>
        <begin position="251"/>
        <end position="292"/>
    </location>
</feature>
<dbReference type="PANTHER" id="PTHR35807">
    <property type="entry name" value="TRANSCRIPTIONAL REGULATOR REDD-RELATED"/>
    <property type="match status" value="1"/>
</dbReference>
<keyword evidence="5" id="KW-1185">Reference proteome</keyword>
<dbReference type="Pfam" id="PF03704">
    <property type="entry name" value="BTAD"/>
    <property type="match status" value="1"/>
</dbReference>
<evidence type="ECO:0000256" key="2">
    <source>
        <dbReference type="SAM" id="MobiDB-lite"/>
    </source>
</evidence>
<name>D9WHJ0_9ACTN</name>
<evidence type="ECO:0000313" key="4">
    <source>
        <dbReference type="EMBL" id="EFL29116.1"/>
    </source>
</evidence>
<organism evidence="4 5">
    <name type="scientific">Streptomyces himastatinicus ATCC 53653</name>
    <dbReference type="NCBI Taxonomy" id="457427"/>
    <lineage>
        <taxon>Bacteria</taxon>
        <taxon>Bacillati</taxon>
        <taxon>Actinomycetota</taxon>
        <taxon>Actinomycetes</taxon>
        <taxon>Kitasatosporales</taxon>
        <taxon>Streptomycetaceae</taxon>
        <taxon>Streptomyces</taxon>
        <taxon>Streptomyces violaceusniger group</taxon>
    </lineage>
</organism>
<dbReference type="Gene3D" id="1.10.10.10">
    <property type="entry name" value="Winged helix-like DNA-binding domain superfamily/Winged helix DNA-binding domain"/>
    <property type="match status" value="1"/>
</dbReference>
<reference evidence="4 5" key="1">
    <citation type="submission" date="2009-02" db="EMBL/GenBank/DDBJ databases">
        <title>Annotation of Streptomyces hygroscopicus strain ATCC 53653.</title>
        <authorList>
            <consortium name="The Broad Institute Genome Sequencing Platform"/>
            <consortium name="Broad Institute Microbial Sequencing Center"/>
            <person name="Fischbach M."/>
            <person name="Godfrey P."/>
            <person name="Ward D."/>
            <person name="Young S."/>
            <person name="Zeng Q."/>
            <person name="Koehrsen M."/>
            <person name="Alvarado L."/>
            <person name="Berlin A.M."/>
            <person name="Bochicchio J."/>
            <person name="Borenstein D."/>
            <person name="Chapman S.B."/>
            <person name="Chen Z."/>
            <person name="Engels R."/>
            <person name="Freedman E."/>
            <person name="Gellesch M."/>
            <person name="Goldberg J."/>
            <person name="Griggs A."/>
            <person name="Gujja S."/>
            <person name="Heilman E.R."/>
            <person name="Heiman D.I."/>
            <person name="Hepburn T.A."/>
            <person name="Howarth C."/>
            <person name="Jen D."/>
            <person name="Larson L."/>
            <person name="Lewis B."/>
            <person name="Mehta T."/>
            <person name="Park D."/>
            <person name="Pearson M."/>
            <person name="Richards J."/>
            <person name="Roberts A."/>
            <person name="Saif S."/>
            <person name="Shea T.D."/>
            <person name="Shenoy N."/>
            <person name="Sisk P."/>
            <person name="Stolte C."/>
            <person name="Sykes S.N."/>
            <person name="Thomson T."/>
            <person name="Walk T."/>
            <person name="White J."/>
            <person name="Yandava C."/>
            <person name="Straight P."/>
            <person name="Clardy J."/>
            <person name="Hung D."/>
            <person name="Kolter R."/>
            <person name="Mekalanos J."/>
            <person name="Walker S."/>
            <person name="Walsh C.T."/>
            <person name="Wieland-Brown L.C."/>
            <person name="Haas B."/>
            <person name="Nusbaum C."/>
            <person name="Birren B."/>
        </authorList>
    </citation>
    <scope>NUCLEOTIDE SEQUENCE [LARGE SCALE GENOMIC DNA]</scope>
    <source>
        <strain evidence="4 5">ATCC 53653</strain>
    </source>
</reference>